<reference evidence="1" key="1">
    <citation type="submission" date="2021-05" db="EMBL/GenBank/DDBJ databases">
        <authorList>
            <person name="Alioto T."/>
            <person name="Alioto T."/>
            <person name="Gomez Garrido J."/>
        </authorList>
    </citation>
    <scope>NUCLEOTIDE SEQUENCE</scope>
</reference>
<accession>A0A8D8KF82</accession>
<organism evidence="1">
    <name type="scientific">Culex pipiens</name>
    <name type="common">House mosquito</name>
    <dbReference type="NCBI Taxonomy" id="7175"/>
    <lineage>
        <taxon>Eukaryota</taxon>
        <taxon>Metazoa</taxon>
        <taxon>Ecdysozoa</taxon>
        <taxon>Arthropoda</taxon>
        <taxon>Hexapoda</taxon>
        <taxon>Insecta</taxon>
        <taxon>Pterygota</taxon>
        <taxon>Neoptera</taxon>
        <taxon>Endopterygota</taxon>
        <taxon>Diptera</taxon>
        <taxon>Nematocera</taxon>
        <taxon>Culicoidea</taxon>
        <taxon>Culicidae</taxon>
        <taxon>Culicinae</taxon>
        <taxon>Culicini</taxon>
        <taxon>Culex</taxon>
        <taxon>Culex</taxon>
    </lineage>
</organism>
<sequence length="100" mass="11379">MHKCIPEQTAKLLCANNFSSSFSSRTLSLCLSHPYTGATGARVRELVDKSIFATTKKTHTHTETKLTLASRESRLHSEEKKTFILGLYFCQNFKNERKLI</sequence>
<dbReference type="EMBL" id="HBUE01316792">
    <property type="protein sequence ID" value="CAG6586141.1"/>
    <property type="molecule type" value="Transcribed_RNA"/>
</dbReference>
<dbReference type="AlphaFoldDB" id="A0A8D8KF82"/>
<proteinExistence type="predicted"/>
<name>A0A8D8KF82_CULPI</name>
<protein>
    <submittedName>
        <fullName evidence="1">(northern house mosquito) hypothetical protein</fullName>
    </submittedName>
</protein>
<evidence type="ECO:0000313" key="1">
    <source>
        <dbReference type="EMBL" id="CAG6586141.1"/>
    </source>
</evidence>
<dbReference type="EMBL" id="HBUE01210387">
    <property type="protein sequence ID" value="CAG6534240.1"/>
    <property type="molecule type" value="Transcribed_RNA"/>
</dbReference>